<organism evidence="2 3">
    <name type="scientific">Candidatus Magasanikbacteria bacterium RIFCSPHIGHO2_01_FULL_50_8</name>
    <dbReference type="NCBI Taxonomy" id="1798674"/>
    <lineage>
        <taxon>Bacteria</taxon>
        <taxon>Candidatus Magasanikiibacteriota</taxon>
    </lineage>
</organism>
<evidence type="ECO:0000256" key="1">
    <source>
        <dbReference type="SAM" id="Phobius"/>
    </source>
</evidence>
<feature type="transmembrane region" description="Helical" evidence="1">
    <location>
        <begin position="96"/>
        <end position="116"/>
    </location>
</feature>
<evidence type="ECO:0000313" key="3">
    <source>
        <dbReference type="Proteomes" id="UP000176329"/>
    </source>
</evidence>
<sequence length="159" mass="17683">MFARLTGVTAMFGGTMQFLIVVGLSLALAEQTLGRVLPNVDLYGAHPALAIPMLPGAVIYWLAAYLYAIPFTMNGFGRPEFMNMDDGTNDITFKRFAESFVLQLLVTGAIGVFGMLLLFPVIMIVLLGAAAFWLFLVLLPFEWWHARKRRTMDDCTPEN</sequence>
<dbReference type="AlphaFoldDB" id="A0A1F6LR19"/>
<keyword evidence="1" id="KW-0812">Transmembrane</keyword>
<protein>
    <submittedName>
        <fullName evidence="2">Uncharacterized protein</fullName>
    </submittedName>
</protein>
<dbReference type="EMBL" id="MFPV01000034">
    <property type="protein sequence ID" value="OGH61841.1"/>
    <property type="molecule type" value="Genomic_DNA"/>
</dbReference>
<gene>
    <name evidence="2" type="ORF">A2848_00415</name>
</gene>
<dbReference type="Proteomes" id="UP000176329">
    <property type="component" value="Unassembled WGS sequence"/>
</dbReference>
<feature type="transmembrane region" description="Helical" evidence="1">
    <location>
        <begin position="122"/>
        <end position="141"/>
    </location>
</feature>
<evidence type="ECO:0000313" key="2">
    <source>
        <dbReference type="EMBL" id="OGH61841.1"/>
    </source>
</evidence>
<accession>A0A1F6LR19</accession>
<keyword evidence="1" id="KW-1133">Transmembrane helix</keyword>
<comment type="caution">
    <text evidence="2">The sequence shown here is derived from an EMBL/GenBank/DDBJ whole genome shotgun (WGS) entry which is preliminary data.</text>
</comment>
<proteinExistence type="predicted"/>
<name>A0A1F6LR19_9BACT</name>
<keyword evidence="1" id="KW-0472">Membrane</keyword>
<feature type="transmembrane region" description="Helical" evidence="1">
    <location>
        <begin position="58"/>
        <end position="76"/>
    </location>
</feature>
<reference evidence="2 3" key="1">
    <citation type="journal article" date="2016" name="Nat. Commun.">
        <title>Thousands of microbial genomes shed light on interconnected biogeochemical processes in an aquifer system.</title>
        <authorList>
            <person name="Anantharaman K."/>
            <person name="Brown C.T."/>
            <person name="Hug L.A."/>
            <person name="Sharon I."/>
            <person name="Castelle C.J."/>
            <person name="Probst A.J."/>
            <person name="Thomas B.C."/>
            <person name="Singh A."/>
            <person name="Wilkins M.J."/>
            <person name="Karaoz U."/>
            <person name="Brodie E.L."/>
            <person name="Williams K.H."/>
            <person name="Hubbard S.S."/>
            <person name="Banfield J.F."/>
        </authorList>
    </citation>
    <scope>NUCLEOTIDE SEQUENCE [LARGE SCALE GENOMIC DNA]</scope>
</reference>